<dbReference type="PROSITE" id="PS00697">
    <property type="entry name" value="DNA_LIGASE_A1"/>
    <property type="match status" value="1"/>
</dbReference>
<name>A0ABS0F2C4_9BACL</name>
<dbReference type="RefSeq" id="WP_067850668.1">
    <property type="nucleotide sequence ID" value="NZ_JADPKZ010000036.1"/>
</dbReference>
<dbReference type="EMBL" id="JADPKZ010000036">
    <property type="protein sequence ID" value="MBF8377445.1"/>
    <property type="molecule type" value="Genomic_DNA"/>
</dbReference>
<evidence type="ECO:0000313" key="6">
    <source>
        <dbReference type="EMBL" id="MBF8377445.1"/>
    </source>
</evidence>
<dbReference type="GO" id="GO:0016874">
    <property type="term" value="F:ligase activity"/>
    <property type="evidence" value="ECO:0007669"/>
    <property type="project" value="UniProtKB-KW"/>
</dbReference>
<comment type="similarity">
    <text evidence="1">Belongs to the ATP-dependent DNA ligase family.</text>
</comment>
<keyword evidence="7" id="KW-1185">Reference proteome</keyword>
<dbReference type="InterPro" id="IPR012309">
    <property type="entry name" value="DNA_ligase_ATP-dep_C"/>
</dbReference>
<evidence type="ECO:0000313" key="7">
    <source>
        <dbReference type="Proteomes" id="UP000642910"/>
    </source>
</evidence>
<dbReference type="SUPFAM" id="SSF50249">
    <property type="entry name" value="Nucleic acid-binding proteins"/>
    <property type="match status" value="1"/>
</dbReference>
<dbReference type="PANTHER" id="PTHR45674:SF4">
    <property type="entry name" value="DNA LIGASE 1"/>
    <property type="match status" value="1"/>
</dbReference>
<proteinExistence type="inferred from homology"/>
<dbReference type="InterPro" id="IPR016059">
    <property type="entry name" value="DNA_ligase_ATP-dep_CS"/>
</dbReference>
<evidence type="ECO:0000256" key="4">
    <source>
        <dbReference type="ARBA" id="ARBA00034003"/>
    </source>
</evidence>
<dbReference type="SUPFAM" id="SSF56091">
    <property type="entry name" value="DNA ligase/mRNA capping enzyme, catalytic domain"/>
    <property type="match status" value="1"/>
</dbReference>
<comment type="catalytic activity">
    <reaction evidence="4">
        <text>ATP + (deoxyribonucleotide)n-3'-hydroxyl + 5'-phospho-(deoxyribonucleotide)m = (deoxyribonucleotide)n+m + AMP + diphosphate.</text>
        <dbReference type="EC" id="6.5.1.1"/>
    </reaction>
</comment>
<dbReference type="InterPro" id="IPR012340">
    <property type="entry name" value="NA-bd_OB-fold"/>
</dbReference>
<gene>
    <name evidence="6" type="ORF">IW967_06095</name>
</gene>
<dbReference type="Pfam" id="PF04679">
    <property type="entry name" value="DNA_ligase_A_C"/>
    <property type="match status" value="1"/>
</dbReference>
<feature type="domain" description="ATP-dependent DNA ligase family profile" evidence="5">
    <location>
        <begin position="112"/>
        <end position="234"/>
    </location>
</feature>
<evidence type="ECO:0000256" key="2">
    <source>
        <dbReference type="ARBA" id="ARBA00012727"/>
    </source>
</evidence>
<dbReference type="CDD" id="cd07906">
    <property type="entry name" value="Adenylation_DNA_ligase_LigD_LigC"/>
    <property type="match status" value="1"/>
</dbReference>
<evidence type="ECO:0000256" key="3">
    <source>
        <dbReference type="ARBA" id="ARBA00022598"/>
    </source>
</evidence>
<dbReference type="Gene3D" id="3.30.470.30">
    <property type="entry name" value="DNA ligase/mRNA capping enzyme"/>
    <property type="match status" value="1"/>
</dbReference>
<dbReference type="PANTHER" id="PTHR45674">
    <property type="entry name" value="DNA LIGASE 1/3 FAMILY MEMBER"/>
    <property type="match status" value="1"/>
</dbReference>
<reference evidence="6 7" key="1">
    <citation type="submission" date="2020-11" db="EMBL/GenBank/DDBJ databases">
        <title>Genomic insight of Alicyclobacillus mali FL 18 reveals a new arsenic-resistant strain, with potential in environmental biotechnology.</title>
        <authorList>
            <person name="Fiorentino G."/>
            <person name="Gallo G."/>
            <person name="Aulitto M."/>
        </authorList>
    </citation>
    <scope>NUCLEOTIDE SEQUENCE [LARGE SCALE GENOMIC DNA]</scope>
    <source>
        <strain evidence="6 7">FL 18</strain>
    </source>
</reference>
<dbReference type="Pfam" id="PF01068">
    <property type="entry name" value="DNA_ligase_A_M"/>
    <property type="match status" value="1"/>
</dbReference>
<sequence length="314" mass="35102">MAFFRPFEPISSAEVPAGDGWIAQVKWDGVRAVADVSKDGVHLWNRHGRPRTERFPEIASSLAPFQGCAFDGEVIAFSGGRPDFYRVLRRDQAGHLSIIPKLAHEIPVWYAVFDVVQIGGTWVGEWPLAKRLEWLTKHLAGVPHVLAVEGEADSEALFTATRQIGLEGIVCKRMNSTYAPGRKDGRWVKVKHERNAVAAVGGVMYREGTPNALVLGLFDERARLFHVGNVGAGRLSHREWQQLVERVLAEETSAHPFARPPKVQKMCRFARPAVAVKVRFSEWTPHLTFRHPVLLGWLDHPVTPMLCSFSQADP</sequence>
<dbReference type="InterPro" id="IPR012310">
    <property type="entry name" value="DNA_ligase_ATP-dep_cent"/>
</dbReference>
<comment type="caution">
    <text evidence="6">The sequence shown here is derived from an EMBL/GenBank/DDBJ whole genome shotgun (WGS) entry which is preliminary data.</text>
</comment>
<accession>A0ABS0F2C4</accession>
<dbReference type="Proteomes" id="UP000642910">
    <property type="component" value="Unassembled WGS sequence"/>
</dbReference>
<dbReference type="PROSITE" id="PS50160">
    <property type="entry name" value="DNA_LIGASE_A3"/>
    <property type="match status" value="1"/>
</dbReference>
<evidence type="ECO:0000256" key="1">
    <source>
        <dbReference type="ARBA" id="ARBA00007572"/>
    </source>
</evidence>
<protein>
    <recommendedName>
        <fullName evidence="2">DNA ligase (ATP)</fullName>
        <ecNumber evidence="2">6.5.1.1</ecNumber>
    </recommendedName>
</protein>
<evidence type="ECO:0000259" key="5">
    <source>
        <dbReference type="PROSITE" id="PS50160"/>
    </source>
</evidence>
<dbReference type="Gene3D" id="2.40.50.140">
    <property type="entry name" value="Nucleic acid-binding proteins"/>
    <property type="match status" value="1"/>
</dbReference>
<organism evidence="6 7">
    <name type="scientific">Alicyclobacillus mali</name>
    <name type="common">ex Roth et al. 2021</name>
    <dbReference type="NCBI Taxonomy" id="1123961"/>
    <lineage>
        <taxon>Bacteria</taxon>
        <taxon>Bacillati</taxon>
        <taxon>Bacillota</taxon>
        <taxon>Bacilli</taxon>
        <taxon>Bacillales</taxon>
        <taxon>Alicyclobacillaceae</taxon>
        <taxon>Alicyclobacillus</taxon>
    </lineage>
</organism>
<dbReference type="Gene3D" id="3.30.1490.70">
    <property type="match status" value="1"/>
</dbReference>
<dbReference type="InterPro" id="IPR050191">
    <property type="entry name" value="ATP-dep_DNA_ligase"/>
</dbReference>
<dbReference type="EC" id="6.5.1.1" evidence="2"/>
<keyword evidence="3 6" id="KW-0436">Ligase</keyword>